<accession>A0A382SKV9</accession>
<sequence length="74" mass="8821">CTLRSFRSDRQHQHRHSLSAASGKSIRRRHGDNSRRIQRRTGIHGKREDNSPRNTPLQTLRPLLVWNLQQERKM</sequence>
<feature type="compositionally biased region" description="Basic residues" evidence="1">
    <location>
        <begin position="25"/>
        <end position="44"/>
    </location>
</feature>
<dbReference type="EMBL" id="UINC01129650">
    <property type="protein sequence ID" value="SVD10182.1"/>
    <property type="molecule type" value="Genomic_DNA"/>
</dbReference>
<feature type="compositionally biased region" description="Basic and acidic residues" evidence="1">
    <location>
        <begin position="1"/>
        <end position="11"/>
    </location>
</feature>
<gene>
    <name evidence="2" type="ORF">METZ01_LOCUS363036</name>
</gene>
<evidence type="ECO:0000256" key="1">
    <source>
        <dbReference type="SAM" id="MobiDB-lite"/>
    </source>
</evidence>
<name>A0A382SKV9_9ZZZZ</name>
<feature type="non-terminal residue" evidence="2">
    <location>
        <position position="1"/>
    </location>
</feature>
<feature type="non-terminal residue" evidence="2">
    <location>
        <position position="74"/>
    </location>
</feature>
<protein>
    <submittedName>
        <fullName evidence="2">Uncharacterized protein</fullName>
    </submittedName>
</protein>
<organism evidence="2">
    <name type="scientific">marine metagenome</name>
    <dbReference type="NCBI Taxonomy" id="408172"/>
    <lineage>
        <taxon>unclassified sequences</taxon>
        <taxon>metagenomes</taxon>
        <taxon>ecological metagenomes</taxon>
    </lineage>
</organism>
<dbReference type="AlphaFoldDB" id="A0A382SKV9"/>
<evidence type="ECO:0000313" key="2">
    <source>
        <dbReference type="EMBL" id="SVD10182.1"/>
    </source>
</evidence>
<reference evidence="2" key="1">
    <citation type="submission" date="2018-05" db="EMBL/GenBank/DDBJ databases">
        <authorList>
            <person name="Lanie J.A."/>
            <person name="Ng W.-L."/>
            <person name="Kazmierczak K.M."/>
            <person name="Andrzejewski T.M."/>
            <person name="Davidsen T.M."/>
            <person name="Wayne K.J."/>
            <person name="Tettelin H."/>
            <person name="Glass J.I."/>
            <person name="Rusch D."/>
            <person name="Podicherti R."/>
            <person name="Tsui H.-C.T."/>
            <person name="Winkler M.E."/>
        </authorList>
    </citation>
    <scope>NUCLEOTIDE SEQUENCE</scope>
</reference>
<feature type="region of interest" description="Disordered" evidence="1">
    <location>
        <begin position="1"/>
        <end position="60"/>
    </location>
</feature>
<proteinExistence type="predicted"/>